<dbReference type="RefSeq" id="WP_068047331.1">
    <property type="nucleotide sequence ID" value="NZ_JAAXOO010000002.1"/>
</dbReference>
<keyword evidence="3" id="KW-1185">Reference proteome</keyword>
<reference evidence="2 3" key="1">
    <citation type="submission" date="2020-04" db="EMBL/GenBank/DDBJ databases">
        <title>MicrobeNet Type strains.</title>
        <authorList>
            <person name="Nicholson A.C."/>
        </authorList>
    </citation>
    <scope>NUCLEOTIDE SEQUENCE [LARGE SCALE GENOMIC DNA]</scope>
    <source>
        <strain evidence="2 3">DSM 45078</strain>
    </source>
</reference>
<feature type="region of interest" description="Disordered" evidence="1">
    <location>
        <begin position="103"/>
        <end position="125"/>
    </location>
</feature>
<dbReference type="EMBL" id="JAAXOO010000002">
    <property type="protein sequence ID" value="NKY33676.1"/>
    <property type="molecule type" value="Genomic_DNA"/>
</dbReference>
<proteinExistence type="predicted"/>
<gene>
    <name evidence="2" type="ORF">HGA13_11390</name>
</gene>
<organism evidence="2 3">
    <name type="scientific">Nocardia speluncae</name>
    <dbReference type="NCBI Taxonomy" id="419477"/>
    <lineage>
        <taxon>Bacteria</taxon>
        <taxon>Bacillati</taxon>
        <taxon>Actinomycetota</taxon>
        <taxon>Actinomycetes</taxon>
        <taxon>Mycobacteriales</taxon>
        <taxon>Nocardiaceae</taxon>
        <taxon>Nocardia</taxon>
    </lineage>
</organism>
<accession>A0A846XG84</accession>
<evidence type="ECO:0000313" key="2">
    <source>
        <dbReference type="EMBL" id="NKY33676.1"/>
    </source>
</evidence>
<sequence length="125" mass="14145">MIRHKRGDDVPRPKPWRVLLHNTESARGWSELERQAVDALDRAWVAITSEPRSVQNPGRQHRLKATLSAVKIGGTELEQWQYEVTSGARIWYAIDDQQRTLGVTKAETGHPGITDRGKGGGRRIR</sequence>
<comment type="caution">
    <text evidence="2">The sequence shown here is derived from an EMBL/GenBank/DDBJ whole genome shotgun (WGS) entry which is preliminary data.</text>
</comment>
<dbReference type="Proteomes" id="UP000565715">
    <property type="component" value="Unassembled WGS sequence"/>
</dbReference>
<name>A0A846XG84_9NOCA</name>
<dbReference type="AlphaFoldDB" id="A0A846XG84"/>
<evidence type="ECO:0000256" key="1">
    <source>
        <dbReference type="SAM" id="MobiDB-lite"/>
    </source>
</evidence>
<protein>
    <submittedName>
        <fullName evidence="2">Uncharacterized protein</fullName>
    </submittedName>
</protein>
<evidence type="ECO:0000313" key="3">
    <source>
        <dbReference type="Proteomes" id="UP000565715"/>
    </source>
</evidence>